<dbReference type="Proteomes" id="UP001157974">
    <property type="component" value="Unassembled WGS sequence"/>
</dbReference>
<organism evidence="4 5">
    <name type="scientific">Rhodosorus marinus</name>
    <dbReference type="NCBI Taxonomy" id="101924"/>
    <lineage>
        <taxon>Eukaryota</taxon>
        <taxon>Rhodophyta</taxon>
        <taxon>Stylonematophyceae</taxon>
        <taxon>Stylonematales</taxon>
        <taxon>Stylonemataceae</taxon>
        <taxon>Rhodosorus</taxon>
    </lineage>
</organism>
<dbReference type="InterPro" id="IPR014755">
    <property type="entry name" value="Cu-Rt/internalin_Ig-like"/>
</dbReference>
<dbReference type="InterPro" id="IPR012938">
    <property type="entry name" value="Glc/Sorbosone_DH"/>
</dbReference>
<evidence type="ECO:0000256" key="2">
    <source>
        <dbReference type="SAM" id="SignalP"/>
    </source>
</evidence>
<evidence type="ECO:0000313" key="4">
    <source>
        <dbReference type="EMBL" id="KAJ8903115.1"/>
    </source>
</evidence>
<gene>
    <name evidence="4" type="ORF">NDN08_006430</name>
</gene>
<reference evidence="4 5" key="1">
    <citation type="journal article" date="2023" name="Nat. Commun.">
        <title>Origin of minicircular mitochondrial genomes in red algae.</title>
        <authorList>
            <person name="Lee Y."/>
            <person name="Cho C.H."/>
            <person name="Lee Y.M."/>
            <person name="Park S.I."/>
            <person name="Yang J.H."/>
            <person name="West J.A."/>
            <person name="Bhattacharya D."/>
            <person name="Yoon H.S."/>
        </authorList>
    </citation>
    <scope>NUCLEOTIDE SEQUENCE [LARGE SCALE GENOMIC DNA]</scope>
    <source>
        <strain evidence="4 5">CCMP1338</strain>
        <tissue evidence="4">Whole cell</tissue>
    </source>
</reference>
<dbReference type="InterPro" id="IPR038637">
    <property type="entry name" value="NPCBM_sf"/>
</dbReference>
<dbReference type="Gene3D" id="2.60.120.1060">
    <property type="entry name" value="NPCBM/NEW2 domain"/>
    <property type="match status" value="1"/>
</dbReference>
<dbReference type="Pfam" id="PF07995">
    <property type="entry name" value="GSDH"/>
    <property type="match status" value="1"/>
</dbReference>
<dbReference type="InterPro" id="IPR011042">
    <property type="entry name" value="6-blade_b-propeller_TolB-like"/>
</dbReference>
<dbReference type="InterPro" id="IPR011041">
    <property type="entry name" value="Quinoprot_gluc/sorb_DH_b-prop"/>
</dbReference>
<accession>A0AAV8UKQ8</accession>
<dbReference type="PANTHER" id="PTHR19328:SF13">
    <property type="entry name" value="HIPL1 PROTEIN"/>
    <property type="match status" value="1"/>
</dbReference>
<dbReference type="EMBL" id="JAMWBK010000008">
    <property type="protein sequence ID" value="KAJ8903115.1"/>
    <property type="molecule type" value="Genomic_DNA"/>
</dbReference>
<keyword evidence="5" id="KW-1185">Reference proteome</keyword>
<dbReference type="InterPro" id="IPR008979">
    <property type="entry name" value="Galactose-bd-like_sf"/>
</dbReference>
<dbReference type="Pfam" id="PF13205">
    <property type="entry name" value="Big_5"/>
    <property type="match status" value="2"/>
</dbReference>
<dbReference type="Gene3D" id="2.60.40.1220">
    <property type="match status" value="2"/>
</dbReference>
<protein>
    <recommendedName>
        <fullName evidence="3">Glycosyl hydrolase family 98 putative carbohydrate-binding module domain-containing protein</fullName>
    </recommendedName>
</protein>
<feature type="chain" id="PRO_5043440424" description="Glycosyl hydrolase family 98 putative carbohydrate-binding module domain-containing protein" evidence="2">
    <location>
        <begin position="21"/>
        <end position="1095"/>
    </location>
</feature>
<dbReference type="InterPro" id="IPR032812">
    <property type="entry name" value="SbsA_Ig"/>
</dbReference>
<evidence type="ECO:0000313" key="5">
    <source>
        <dbReference type="Proteomes" id="UP001157974"/>
    </source>
</evidence>
<dbReference type="SMART" id="SM00776">
    <property type="entry name" value="NPCBM"/>
    <property type="match status" value="1"/>
</dbReference>
<name>A0AAV8UKQ8_9RHOD</name>
<dbReference type="AlphaFoldDB" id="A0AAV8UKQ8"/>
<dbReference type="SUPFAM" id="SSF50952">
    <property type="entry name" value="Soluble quinoprotein glucose dehydrogenase"/>
    <property type="match status" value="1"/>
</dbReference>
<dbReference type="PANTHER" id="PTHR19328">
    <property type="entry name" value="HEDGEHOG-INTERACTING PROTEIN"/>
    <property type="match status" value="1"/>
</dbReference>
<feature type="domain" description="Glycosyl hydrolase family 98 putative carbohydrate-binding module" evidence="3">
    <location>
        <begin position="523"/>
        <end position="680"/>
    </location>
</feature>
<dbReference type="Gene3D" id="2.120.10.30">
    <property type="entry name" value="TolB, C-terminal domain"/>
    <property type="match status" value="1"/>
</dbReference>
<proteinExistence type="predicted"/>
<dbReference type="SUPFAM" id="SSF49785">
    <property type="entry name" value="Galactose-binding domain-like"/>
    <property type="match status" value="1"/>
</dbReference>
<dbReference type="InterPro" id="IPR013222">
    <property type="entry name" value="Glyco_hyd_98_carb-bd"/>
</dbReference>
<evidence type="ECO:0000259" key="3">
    <source>
        <dbReference type="SMART" id="SM00776"/>
    </source>
</evidence>
<comment type="caution">
    <text evidence="4">The sequence shown here is derived from an EMBL/GenBank/DDBJ whole genome shotgun (WGS) entry which is preliminary data.</text>
</comment>
<feature type="signal peptide" evidence="2">
    <location>
        <begin position="1"/>
        <end position="20"/>
    </location>
</feature>
<dbReference type="Pfam" id="PF08305">
    <property type="entry name" value="NPCBM"/>
    <property type="match status" value="1"/>
</dbReference>
<sequence length="1095" mass="121098">MGKIGGFGVALALLAGITGGLVFDAEDLVSTVAVEGDFQSILDLDWIPGDLSRLVLCEKRGLVWLVIDGALQSKPFLDISDKIVNFGARGLTACMVDADFENHPYFYVSYVDNRLVETDFRTGTKGAIVARYKVTSDLSEAINPVILMGTRSPPESGCSNPNIAKRDNICLEDRSHNMGGLVMSPGGRIFVGIGDASSVSQFTELQIRAQNLDYKTGKVHCITRTGVACGNNPFIQNGDRTTNRATVWTFGVRNPFRMCWDPVLQIPLIANVGMAGWESVWPGYRGFNYAWPCKEAQRTNLKATFYEICEQIKDGEIEVHSDRTLWDYRHTLGAAATGVVRLHSNKWPAQLRNKIAVADYTNSWVKLIEVDENGLVGSHIDFISEAGGPVQLKEGPDGWLYMVSILTQQVIRIEYRVNTSRPEVVRVDPPPDFENTELTSDISVKFSKNIDFSTVTKMSLRIVELSTVTRVHVDYDWKRATNTVTARPRKRLERNLRYKISVTTEITDTAGRELKSKFSSYFRTGSGYALRLSELDWKSSTNGGSEYPVFRDKQFPTFAIDVPPLRIRGTLFESGIAMIAPGKVEVEVPNGCTRLQTYVGVDDVVQQLDTTGLFFVVKERTNNGVKKLHEDDFPVLRTDRPLFIDVDVTGASSVILETQKPGTTTNNDSIATWGLPNFRCGGYDDDKANVASIRPTGVIDISDSIIVNFSESMDIASTTAATQILLPIALGGYIIGFRTEFTPDQKTMVLTPNEPLDYDTEYSLTIAESAMDLAGNGLKNTFVRTIKTEVVKLSGEVFQLVDIKTQAIRNPEGVMIWREGHEMRIRAGTDVDYLVPGNCGALNLSMRARWNPARVVVKDLAGDAICDTGLIPKGRTADLICDISGQTRIRLSIRGSGIAHIYKSTINCALGSMNPRCEFGDEIPEKFRIGDVVRFSAKCYNYQGDLIKKEELFWIVSLIHCQTICHRHEELTEGGVSGGIYEVPDHGDFFFLEIQVFASSGGRRGVSTIQIRPTTASVTVTTMPSGLTVSSDSLSGPSPLRSMTVVGANFTINAVERERGQRFAFWDDNTQLGPARFLLFNTQGGRTYNAVYHDN</sequence>
<keyword evidence="1 2" id="KW-0732">Signal</keyword>
<evidence type="ECO:0000256" key="1">
    <source>
        <dbReference type="ARBA" id="ARBA00022729"/>
    </source>
</evidence>